<accession>A0A975PGU9</accession>
<reference evidence="2" key="1">
    <citation type="submission" date="2021-04" db="EMBL/GenBank/DDBJ databases">
        <title>Luteolibacter sp. 32A isolated from the skin of an Anderson's salamander (Ambystoma andersonii).</title>
        <authorList>
            <person name="Spergser J."/>
            <person name="Busse H.-J."/>
        </authorList>
    </citation>
    <scope>NUCLEOTIDE SEQUENCE</scope>
    <source>
        <strain evidence="2">32A</strain>
    </source>
</reference>
<evidence type="ECO:0000259" key="1">
    <source>
        <dbReference type="Pfam" id="PF00149"/>
    </source>
</evidence>
<evidence type="ECO:0000313" key="2">
    <source>
        <dbReference type="EMBL" id="QUE52945.1"/>
    </source>
</evidence>
<dbReference type="Proteomes" id="UP000676169">
    <property type="component" value="Chromosome"/>
</dbReference>
<name>A0A975PGU9_9BACT</name>
<dbReference type="Pfam" id="PF00149">
    <property type="entry name" value="Metallophos"/>
    <property type="match status" value="1"/>
</dbReference>
<proteinExistence type="predicted"/>
<sequence length="179" mass="19747">MVVLVIADDECVLNDLPGEPADVLVSCGDLSDTVILKAAERCGARRILCVKGNHDTASVFPPSIEDLHLKVVEVDGVTFGGFRGAWRYKPRGYHLFDQSEVELALIDFPKVDVFVGHNSPAGVHDRDDDDVHFGFRAFNRYMKLNGPRLLLHGHQHVNAESVVDGTTVIGVYGHRFLTL</sequence>
<dbReference type="InterPro" id="IPR029052">
    <property type="entry name" value="Metallo-depent_PP-like"/>
</dbReference>
<dbReference type="GO" id="GO:0016787">
    <property type="term" value="F:hydrolase activity"/>
    <property type="evidence" value="ECO:0007669"/>
    <property type="project" value="InterPro"/>
</dbReference>
<protein>
    <submittedName>
        <fullName evidence="2">Metallophosphoesterase</fullName>
    </submittedName>
</protein>
<dbReference type="KEGG" id="lamb:KBB96_08640"/>
<keyword evidence="3" id="KW-1185">Reference proteome</keyword>
<gene>
    <name evidence="2" type="ORF">KBB96_08640</name>
</gene>
<dbReference type="InterPro" id="IPR004843">
    <property type="entry name" value="Calcineurin-like_PHP"/>
</dbReference>
<dbReference type="AlphaFoldDB" id="A0A975PGU9"/>
<feature type="domain" description="Calcineurin-like phosphoesterase" evidence="1">
    <location>
        <begin position="12"/>
        <end position="157"/>
    </location>
</feature>
<dbReference type="SUPFAM" id="SSF56300">
    <property type="entry name" value="Metallo-dependent phosphatases"/>
    <property type="match status" value="1"/>
</dbReference>
<dbReference type="EMBL" id="CP073100">
    <property type="protein sequence ID" value="QUE52945.1"/>
    <property type="molecule type" value="Genomic_DNA"/>
</dbReference>
<dbReference type="RefSeq" id="WP_211634289.1">
    <property type="nucleotide sequence ID" value="NZ_CP073100.1"/>
</dbReference>
<organism evidence="2 3">
    <name type="scientific">Luteolibacter ambystomatis</name>
    <dbReference type="NCBI Taxonomy" id="2824561"/>
    <lineage>
        <taxon>Bacteria</taxon>
        <taxon>Pseudomonadati</taxon>
        <taxon>Verrucomicrobiota</taxon>
        <taxon>Verrucomicrobiia</taxon>
        <taxon>Verrucomicrobiales</taxon>
        <taxon>Verrucomicrobiaceae</taxon>
        <taxon>Luteolibacter</taxon>
    </lineage>
</organism>
<dbReference type="Gene3D" id="3.60.21.10">
    <property type="match status" value="1"/>
</dbReference>
<evidence type="ECO:0000313" key="3">
    <source>
        <dbReference type="Proteomes" id="UP000676169"/>
    </source>
</evidence>